<dbReference type="EMBL" id="JBJKBG010000007">
    <property type="protein sequence ID" value="KAL3729800.1"/>
    <property type="molecule type" value="Genomic_DNA"/>
</dbReference>
<organism evidence="7 9">
    <name type="scientific">Eucalyptus globulus</name>
    <name type="common">Tasmanian blue gum</name>
    <dbReference type="NCBI Taxonomy" id="34317"/>
    <lineage>
        <taxon>Eukaryota</taxon>
        <taxon>Viridiplantae</taxon>
        <taxon>Streptophyta</taxon>
        <taxon>Embryophyta</taxon>
        <taxon>Tracheophyta</taxon>
        <taxon>Spermatophyta</taxon>
        <taxon>Magnoliopsida</taxon>
        <taxon>eudicotyledons</taxon>
        <taxon>Gunneridae</taxon>
        <taxon>Pentapetalae</taxon>
        <taxon>rosids</taxon>
        <taxon>malvids</taxon>
        <taxon>Myrtales</taxon>
        <taxon>Myrtaceae</taxon>
        <taxon>Myrtoideae</taxon>
        <taxon>Eucalypteae</taxon>
        <taxon>Eucalyptus</taxon>
    </lineage>
</organism>
<dbReference type="CDD" id="cd18118">
    <property type="entry name" value="ATP-synt_V_A-type_beta_N"/>
    <property type="match status" value="1"/>
</dbReference>
<gene>
    <name evidence="7" type="ORF">ACJRO7_026869</name>
    <name evidence="8" type="ORF">ACJRO7_026873</name>
</gene>
<evidence type="ECO:0000313" key="7">
    <source>
        <dbReference type="EMBL" id="KAL3729796.1"/>
    </source>
</evidence>
<keyword evidence="9" id="KW-1185">Reference proteome</keyword>
<protein>
    <submittedName>
        <fullName evidence="7">Uncharacterized protein</fullName>
    </submittedName>
</protein>
<feature type="domain" description="ATPase F1/V1/A1 complex alpha/beta subunit nucleotide-binding" evidence="5">
    <location>
        <begin position="147"/>
        <end position="246"/>
    </location>
</feature>
<name>A0ABD3JP92_EUCGL</name>
<comment type="caution">
    <text evidence="7">The sequence shown here is derived from an EMBL/GenBank/DDBJ whole genome shotgun (WGS) entry which is preliminary data.</text>
</comment>
<keyword evidence="3" id="KW-0375">Hydrogen ion transport</keyword>
<keyword evidence="4" id="KW-0406">Ion transport</keyword>
<dbReference type="InterPro" id="IPR004100">
    <property type="entry name" value="ATPase_F1/V1/A1_a/bsu_N"/>
</dbReference>
<evidence type="ECO:0000259" key="6">
    <source>
        <dbReference type="Pfam" id="PF02874"/>
    </source>
</evidence>
<evidence type="ECO:0000256" key="2">
    <source>
        <dbReference type="ARBA" id="ARBA00022448"/>
    </source>
</evidence>
<evidence type="ECO:0000313" key="9">
    <source>
        <dbReference type="Proteomes" id="UP001634007"/>
    </source>
</evidence>
<evidence type="ECO:0000259" key="5">
    <source>
        <dbReference type="Pfam" id="PF00006"/>
    </source>
</evidence>
<dbReference type="Pfam" id="PF00006">
    <property type="entry name" value="ATP-synt_ab"/>
    <property type="match status" value="1"/>
</dbReference>
<dbReference type="SUPFAM" id="SSF52540">
    <property type="entry name" value="P-loop containing nucleoside triphosphate hydrolases"/>
    <property type="match status" value="1"/>
</dbReference>
<evidence type="ECO:0000256" key="3">
    <source>
        <dbReference type="ARBA" id="ARBA00022781"/>
    </source>
</evidence>
<dbReference type="EMBL" id="JBJKBG010000007">
    <property type="protein sequence ID" value="KAL3729796.1"/>
    <property type="molecule type" value="Genomic_DNA"/>
</dbReference>
<dbReference type="PANTHER" id="PTHR43389:SF18">
    <property type="entry name" value="VACUOLAR PROTON PUMP SUBUNIT B"/>
    <property type="match status" value="1"/>
</dbReference>
<comment type="similarity">
    <text evidence="1">Belongs to the ATPase alpha/beta chains family.</text>
</comment>
<evidence type="ECO:0000313" key="8">
    <source>
        <dbReference type="EMBL" id="KAL3729800.1"/>
    </source>
</evidence>
<keyword evidence="2" id="KW-0813">Transport</keyword>
<evidence type="ECO:0000256" key="4">
    <source>
        <dbReference type="ARBA" id="ARBA00023065"/>
    </source>
</evidence>
<dbReference type="InterPro" id="IPR027417">
    <property type="entry name" value="P-loop_NTPase"/>
</dbReference>
<accession>A0ABD3JP92</accession>
<feature type="domain" description="ATPase F1/V1/A1 complex alpha/beta subunit N-terminal" evidence="6">
    <location>
        <begin position="24"/>
        <end position="88"/>
    </location>
</feature>
<dbReference type="Proteomes" id="UP001634007">
    <property type="component" value="Unassembled WGS sequence"/>
</dbReference>
<dbReference type="AlphaFoldDB" id="A0ABD3JP92"/>
<dbReference type="InterPro" id="IPR000194">
    <property type="entry name" value="ATPase_F1/V1/A1_a/bsu_nucl-bd"/>
</dbReference>
<dbReference type="Pfam" id="PF02874">
    <property type="entry name" value="ATP-synt_ab_N"/>
    <property type="match status" value="1"/>
</dbReference>
<dbReference type="PANTHER" id="PTHR43389">
    <property type="entry name" value="V-TYPE PROTON ATPASE SUBUNIT B"/>
    <property type="match status" value="1"/>
</dbReference>
<dbReference type="Gene3D" id="3.40.50.12240">
    <property type="match status" value="1"/>
</dbReference>
<dbReference type="GO" id="GO:1902600">
    <property type="term" value="P:proton transmembrane transport"/>
    <property type="evidence" value="ECO:0007669"/>
    <property type="project" value="UniProtKB-KW"/>
</dbReference>
<sequence>MGVAPMSYDMEEGTLEIGMEDRTVSGVEGPLVTLDKVKGPKYQEIVNIRLGDGTTRRGQVLEVDGEKVAVQVYEGTSRIENKYTIVQFIGEVLKTLVSLDTLGFIFNGSRKPIDNGSPILPEAYLDISGSSINPSERTYLEEMIQTGISSIDVTDSIARGQKIPPFFAAGLPHNKIATQISARLDDEEDNFANNVAIVFAAMGVYMETAQYLKRDLEKNGSMERANDPTVECIITPRVAVTTAEYLFVPYLMMPNCADVSSPITNHRERIKGNRLQLKPIPDRTEEGHHNRLINGDSDSPFFARTHADLLAEGEEALRQRNQQWWSRYSGLRCVRSIVSSLSLWWPSMVVRRWLW</sequence>
<reference evidence="7 9" key="1">
    <citation type="submission" date="2024-11" db="EMBL/GenBank/DDBJ databases">
        <title>Chromosome-level genome assembly of Eucalyptus globulus Labill. provides insights into its genome evolution.</title>
        <authorList>
            <person name="Li X."/>
        </authorList>
    </citation>
    <scope>NUCLEOTIDE SEQUENCE [LARGE SCALE GENOMIC DNA]</scope>
    <source>
        <strain evidence="7">CL2024</strain>
        <tissue evidence="7">Fresh tender leaves</tissue>
    </source>
</reference>
<proteinExistence type="inferred from homology"/>
<dbReference type="InterPro" id="IPR022879">
    <property type="entry name" value="V-ATPase_su_B/beta"/>
</dbReference>
<evidence type="ECO:0000256" key="1">
    <source>
        <dbReference type="ARBA" id="ARBA00008936"/>
    </source>
</evidence>